<dbReference type="Gene3D" id="3.40.50.2300">
    <property type="match status" value="1"/>
</dbReference>
<dbReference type="SUPFAM" id="SSF52172">
    <property type="entry name" value="CheY-like"/>
    <property type="match status" value="1"/>
</dbReference>
<dbReference type="RefSeq" id="WP_144983984.1">
    <property type="nucleotide sequence ID" value="NZ_CP037920.1"/>
</dbReference>
<dbReference type="PROSITE" id="PS00108">
    <property type="entry name" value="PROTEIN_KINASE_ST"/>
    <property type="match status" value="1"/>
</dbReference>
<proteinExistence type="predicted"/>
<dbReference type="InterPro" id="IPR000719">
    <property type="entry name" value="Prot_kinase_dom"/>
</dbReference>
<sequence>MIFFNKKSAKKKLSAQLVDLRLVSQQDIDSCLQELQDKSTDDDKLIRLLERKNLITSFQAGRLKSNELEGLVLGDNKLMYQNASGSFARVYRASSLTNGSMVGVKVLRQRWAQDPETVKMFHREAEVCKQFQHKNIVPIYDVGVQDNIHYFTMEFVEGGNLRDFITIRKKLSPQEAINYTIDICEGLEYANRLGYTHRDMKPTNVLMSIQGVAKLIDFGLAGEEDASGAANEAHQRAVEYGTLEKSTGAPRNDPRSDLYFVGTIFYELLCGKPPFPRTKDVEERKKPSRYSQVPSITSLDPDLPISVVNVLEKLMAYQPQERFQSATEAIQELLEVRAQLDDPENKSDAQGASEAKVTAEQTLKISMAPPTILCVENRSKNQDVLRDYLTKHGYRVLILSDVDRALNRIKENAPDCVVFMEDAIGSGAVEAFHKAMELDLDLAAILILSEKNAKTKKKLRKTDRSRILVQPIKIRNLRAKIQKVLQHQLNDSAELTAY</sequence>
<feature type="domain" description="Protein kinase" evidence="7">
    <location>
        <begin position="76"/>
        <end position="334"/>
    </location>
</feature>
<feature type="region of interest" description="Disordered" evidence="6">
    <location>
        <begin position="276"/>
        <end position="295"/>
    </location>
</feature>
<keyword evidence="3 9" id="KW-0418">Kinase</keyword>
<dbReference type="Gene3D" id="1.10.510.10">
    <property type="entry name" value="Transferase(Phosphotransferase) domain 1"/>
    <property type="match status" value="1"/>
</dbReference>
<dbReference type="GO" id="GO:0000160">
    <property type="term" value="P:phosphorelay signal transduction system"/>
    <property type="evidence" value="ECO:0007669"/>
    <property type="project" value="InterPro"/>
</dbReference>
<dbReference type="InterPro" id="IPR001789">
    <property type="entry name" value="Sig_transdc_resp-reg_receiver"/>
</dbReference>
<gene>
    <name evidence="9" type="primary">prkC_3</name>
    <name evidence="9" type="ORF">V144x_16760</name>
</gene>
<dbReference type="SUPFAM" id="SSF56112">
    <property type="entry name" value="Protein kinase-like (PK-like)"/>
    <property type="match status" value="1"/>
</dbReference>
<dbReference type="Pfam" id="PF00069">
    <property type="entry name" value="Pkinase"/>
    <property type="match status" value="1"/>
</dbReference>
<evidence type="ECO:0000313" key="10">
    <source>
        <dbReference type="Proteomes" id="UP000318704"/>
    </source>
</evidence>
<reference evidence="9 10" key="1">
    <citation type="submission" date="2019-03" db="EMBL/GenBank/DDBJ databases">
        <title>Deep-cultivation of Planctomycetes and their phenomic and genomic characterization uncovers novel biology.</title>
        <authorList>
            <person name="Wiegand S."/>
            <person name="Jogler M."/>
            <person name="Boedeker C."/>
            <person name="Pinto D."/>
            <person name="Vollmers J."/>
            <person name="Rivas-Marin E."/>
            <person name="Kohn T."/>
            <person name="Peeters S.H."/>
            <person name="Heuer A."/>
            <person name="Rast P."/>
            <person name="Oberbeckmann S."/>
            <person name="Bunk B."/>
            <person name="Jeske O."/>
            <person name="Meyerdierks A."/>
            <person name="Storesund J.E."/>
            <person name="Kallscheuer N."/>
            <person name="Luecker S."/>
            <person name="Lage O.M."/>
            <person name="Pohl T."/>
            <person name="Merkel B.J."/>
            <person name="Hornburger P."/>
            <person name="Mueller R.-W."/>
            <person name="Bruemmer F."/>
            <person name="Labrenz M."/>
            <person name="Spormann A.M."/>
            <person name="Op den Camp H."/>
            <person name="Overmann J."/>
            <person name="Amann R."/>
            <person name="Jetten M.S.M."/>
            <person name="Mascher T."/>
            <person name="Medema M.H."/>
            <person name="Devos D.P."/>
            <person name="Kaster A.-K."/>
            <person name="Ovreas L."/>
            <person name="Rohde M."/>
            <person name="Galperin M.Y."/>
            <person name="Jogler C."/>
        </authorList>
    </citation>
    <scope>NUCLEOTIDE SEQUENCE [LARGE SCALE GENOMIC DNA]</scope>
    <source>
        <strain evidence="9 10">V144</strain>
    </source>
</reference>
<evidence type="ECO:0000256" key="1">
    <source>
        <dbReference type="ARBA" id="ARBA00022679"/>
    </source>
</evidence>
<dbReference type="PROSITE" id="PS50011">
    <property type="entry name" value="PROTEIN_KINASE_DOM"/>
    <property type="match status" value="1"/>
</dbReference>
<dbReference type="InterPro" id="IPR011009">
    <property type="entry name" value="Kinase-like_dom_sf"/>
</dbReference>
<evidence type="ECO:0000259" key="8">
    <source>
        <dbReference type="PROSITE" id="PS50110"/>
    </source>
</evidence>
<keyword evidence="2" id="KW-0547">Nucleotide-binding</keyword>
<feature type="domain" description="Response regulatory" evidence="8">
    <location>
        <begin position="371"/>
        <end position="485"/>
    </location>
</feature>
<organism evidence="9 10">
    <name type="scientific">Gimesia aquarii</name>
    <dbReference type="NCBI Taxonomy" id="2527964"/>
    <lineage>
        <taxon>Bacteria</taxon>
        <taxon>Pseudomonadati</taxon>
        <taxon>Planctomycetota</taxon>
        <taxon>Planctomycetia</taxon>
        <taxon>Planctomycetales</taxon>
        <taxon>Planctomycetaceae</taxon>
        <taxon>Gimesia</taxon>
    </lineage>
</organism>
<dbReference type="CDD" id="cd14014">
    <property type="entry name" value="STKc_PknB_like"/>
    <property type="match status" value="1"/>
</dbReference>
<dbReference type="InterPro" id="IPR008271">
    <property type="entry name" value="Ser/Thr_kinase_AS"/>
</dbReference>
<keyword evidence="1 9" id="KW-0808">Transferase</keyword>
<dbReference type="InterPro" id="IPR011006">
    <property type="entry name" value="CheY-like_superfamily"/>
</dbReference>
<accession>A0A517VT79</accession>
<evidence type="ECO:0000256" key="2">
    <source>
        <dbReference type="ARBA" id="ARBA00022741"/>
    </source>
</evidence>
<dbReference type="GO" id="GO:0004674">
    <property type="term" value="F:protein serine/threonine kinase activity"/>
    <property type="evidence" value="ECO:0007669"/>
    <property type="project" value="UniProtKB-EC"/>
</dbReference>
<comment type="caution">
    <text evidence="5">Lacks conserved residue(s) required for the propagation of feature annotation.</text>
</comment>
<evidence type="ECO:0000256" key="4">
    <source>
        <dbReference type="ARBA" id="ARBA00022840"/>
    </source>
</evidence>
<dbReference type="PROSITE" id="PS50110">
    <property type="entry name" value="RESPONSE_REGULATORY"/>
    <property type="match status" value="1"/>
</dbReference>
<keyword evidence="4" id="KW-0067">ATP-binding</keyword>
<dbReference type="KEGG" id="gaw:V144x_16760"/>
<dbReference type="Gene3D" id="3.30.200.20">
    <property type="entry name" value="Phosphorylase Kinase, domain 1"/>
    <property type="match status" value="1"/>
</dbReference>
<protein>
    <submittedName>
        <fullName evidence="9">Serine/threonine-protein kinase PrkC</fullName>
        <ecNumber evidence="9">2.7.11.1</ecNumber>
    </submittedName>
</protein>
<evidence type="ECO:0000256" key="6">
    <source>
        <dbReference type="SAM" id="MobiDB-lite"/>
    </source>
</evidence>
<evidence type="ECO:0000256" key="3">
    <source>
        <dbReference type="ARBA" id="ARBA00022777"/>
    </source>
</evidence>
<dbReference type="EC" id="2.7.11.1" evidence="9"/>
<evidence type="ECO:0000313" key="9">
    <source>
        <dbReference type="EMBL" id="QDT96223.1"/>
    </source>
</evidence>
<dbReference type="EMBL" id="CP037920">
    <property type="protein sequence ID" value="QDT96223.1"/>
    <property type="molecule type" value="Genomic_DNA"/>
</dbReference>
<dbReference type="AlphaFoldDB" id="A0A517VT79"/>
<dbReference type="PANTHER" id="PTHR43289:SF34">
    <property type="entry name" value="SERINE_THREONINE-PROTEIN KINASE YBDM-RELATED"/>
    <property type="match status" value="1"/>
</dbReference>
<dbReference type="PANTHER" id="PTHR43289">
    <property type="entry name" value="MITOGEN-ACTIVATED PROTEIN KINASE KINASE KINASE 20-RELATED"/>
    <property type="match status" value="1"/>
</dbReference>
<evidence type="ECO:0000259" key="7">
    <source>
        <dbReference type="PROSITE" id="PS50011"/>
    </source>
</evidence>
<evidence type="ECO:0000256" key="5">
    <source>
        <dbReference type="PROSITE-ProRule" id="PRU00169"/>
    </source>
</evidence>
<dbReference type="GO" id="GO:0005524">
    <property type="term" value="F:ATP binding"/>
    <property type="evidence" value="ECO:0007669"/>
    <property type="project" value="UniProtKB-KW"/>
</dbReference>
<dbReference type="Proteomes" id="UP000318704">
    <property type="component" value="Chromosome"/>
</dbReference>
<dbReference type="SMART" id="SM00220">
    <property type="entry name" value="S_TKc"/>
    <property type="match status" value="1"/>
</dbReference>
<name>A0A517VT79_9PLAN</name>